<evidence type="ECO:0000313" key="1">
    <source>
        <dbReference type="EMBL" id="CAB5011892.1"/>
    </source>
</evidence>
<accession>A0A6J7QBZ4</accession>
<dbReference type="EMBL" id="CAFBPD010000152">
    <property type="protein sequence ID" value="CAB5011892.1"/>
    <property type="molecule type" value="Genomic_DNA"/>
</dbReference>
<proteinExistence type="predicted"/>
<gene>
    <name evidence="1" type="ORF">UFOPK4061_00913</name>
</gene>
<organism evidence="1">
    <name type="scientific">freshwater metagenome</name>
    <dbReference type="NCBI Taxonomy" id="449393"/>
    <lineage>
        <taxon>unclassified sequences</taxon>
        <taxon>metagenomes</taxon>
        <taxon>ecological metagenomes</taxon>
    </lineage>
</organism>
<name>A0A6J7QBZ4_9ZZZZ</name>
<dbReference type="AlphaFoldDB" id="A0A6J7QBZ4"/>
<sequence>MEAIGILRWIHELEGVVRVELTRQWKLDDVAGHARVGVEPSNLRIELRLGGISGQIDPDRLDPDLGAVTVLARHVRVAAGILPDEHGAEPRMLARGLQCVDPGSQVGFHLGRSGLSIKNRRRHEPIVADASRFAYVARLMMDGAEGLPPRPRRR</sequence>
<protein>
    <submittedName>
        <fullName evidence="1">Unannotated protein</fullName>
    </submittedName>
</protein>
<reference evidence="1" key="1">
    <citation type="submission" date="2020-05" db="EMBL/GenBank/DDBJ databases">
        <authorList>
            <person name="Chiriac C."/>
            <person name="Salcher M."/>
            <person name="Ghai R."/>
            <person name="Kavagutti S V."/>
        </authorList>
    </citation>
    <scope>NUCLEOTIDE SEQUENCE</scope>
</reference>